<accession>A0AAD4HQL3</accession>
<dbReference type="GeneID" id="64658371"/>
<gene>
    <name evidence="1" type="ORF">F5891DRAFT_1126281</name>
</gene>
<comment type="caution">
    <text evidence="1">The sequence shown here is derived from an EMBL/GenBank/DDBJ whole genome shotgun (WGS) entry which is preliminary data.</text>
</comment>
<dbReference type="RefSeq" id="XP_041230536.1">
    <property type="nucleotide sequence ID" value="XM_041364073.1"/>
</dbReference>
<proteinExistence type="predicted"/>
<dbReference type="EMBL" id="JABBWK010000008">
    <property type="protein sequence ID" value="KAG1904961.1"/>
    <property type="molecule type" value="Genomic_DNA"/>
</dbReference>
<evidence type="ECO:0000313" key="1">
    <source>
        <dbReference type="EMBL" id="KAG1904961.1"/>
    </source>
</evidence>
<dbReference type="Pfam" id="PF18759">
    <property type="entry name" value="Plavaka"/>
    <property type="match status" value="1"/>
</dbReference>
<organism evidence="1 2">
    <name type="scientific">Suillus fuscotomentosus</name>
    <dbReference type="NCBI Taxonomy" id="1912939"/>
    <lineage>
        <taxon>Eukaryota</taxon>
        <taxon>Fungi</taxon>
        <taxon>Dikarya</taxon>
        <taxon>Basidiomycota</taxon>
        <taxon>Agaricomycotina</taxon>
        <taxon>Agaricomycetes</taxon>
        <taxon>Agaricomycetidae</taxon>
        <taxon>Boletales</taxon>
        <taxon>Suillineae</taxon>
        <taxon>Suillaceae</taxon>
        <taxon>Suillus</taxon>
    </lineage>
</organism>
<dbReference type="InterPro" id="IPR041078">
    <property type="entry name" value="Plavaka"/>
</dbReference>
<name>A0AAD4HQL3_9AGAM</name>
<dbReference type="AlphaFoldDB" id="A0AAD4HQL3"/>
<reference evidence="1" key="1">
    <citation type="journal article" date="2020" name="New Phytol.">
        <title>Comparative genomics reveals dynamic genome evolution in host specialist ectomycorrhizal fungi.</title>
        <authorList>
            <person name="Lofgren L.A."/>
            <person name="Nguyen N.H."/>
            <person name="Vilgalys R."/>
            <person name="Ruytinx J."/>
            <person name="Liao H.L."/>
            <person name="Branco S."/>
            <person name="Kuo A."/>
            <person name="LaButti K."/>
            <person name="Lipzen A."/>
            <person name="Andreopoulos W."/>
            <person name="Pangilinan J."/>
            <person name="Riley R."/>
            <person name="Hundley H."/>
            <person name="Na H."/>
            <person name="Barry K."/>
            <person name="Grigoriev I.V."/>
            <person name="Stajich J.E."/>
            <person name="Kennedy P.G."/>
        </authorList>
    </citation>
    <scope>NUCLEOTIDE SEQUENCE</scope>
    <source>
        <strain evidence="1">FC203</strain>
    </source>
</reference>
<dbReference type="Proteomes" id="UP001195769">
    <property type="component" value="Unassembled WGS sequence"/>
</dbReference>
<keyword evidence="2" id="KW-1185">Reference proteome</keyword>
<sequence>MFKFLFVFKATKLDAILRCWFGQHCESKKSYFPRANIHELLTPDILHQIIKGIFKDHIVAWVGEYFLITYGEKKAEQIWADIDRRIAAVPSFLGLFKQWTGDDSKALMKIFLPAIVGHVPERMLQAICYFLDFCYVVRRSSLAEADLDSLQTTLEGSHNECTVFMDVGVCPNGISLPQQHSLCHYSYLTQQFGTPNGLCSSLTESKYCKVVKEPWRRLSGWLPLGKFAIGLLDHPLLPPGVEPINLDTNHSDMEDAVADEGVSSYLRRAREIGEMIGTPSFRNLIRQFLHDQRNPGHTIPGCDMDISQCPDFNGKVDIFHSAVALFYAASDICGVNGMICYTICVARSWCGVEYSCALVRWFSTIGDQPCPNTELDDCRECLLSVFLDCDLTHTDSLIAFQAFYVNRFLDYHAFKISFSKIVV</sequence>
<evidence type="ECO:0000313" key="2">
    <source>
        <dbReference type="Proteomes" id="UP001195769"/>
    </source>
</evidence>
<protein>
    <submittedName>
        <fullName evidence="1">Uncharacterized protein</fullName>
    </submittedName>
</protein>